<dbReference type="InterPro" id="IPR018097">
    <property type="entry name" value="EGF_Ca-bd_CS"/>
</dbReference>
<feature type="disulfide bond" evidence="20">
    <location>
        <begin position="1105"/>
        <end position="1114"/>
    </location>
</feature>
<dbReference type="Gene3D" id="3.30.260.10">
    <property type="entry name" value="TCP-1-like chaperonin intermediate domain"/>
    <property type="match status" value="1"/>
</dbReference>
<dbReference type="NCBIfam" id="NF041082">
    <property type="entry name" value="thermosome_alpha"/>
    <property type="match status" value="1"/>
</dbReference>
<evidence type="ECO:0000256" key="22">
    <source>
        <dbReference type="SAM" id="MobiDB-lite"/>
    </source>
</evidence>
<dbReference type="PROSITE" id="PS00639">
    <property type="entry name" value="THIOL_PROTEASE_HIS"/>
    <property type="match status" value="1"/>
</dbReference>
<feature type="domain" description="EGF-like" evidence="23">
    <location>
        <begin position="1277"/>
        <end position="1313"/>
    </location>
</feature>
<evidence type="ECO:0000256" key="18">
    <source>
        <dbReference type="ARBA" id="ARBA00032221"/>
    </source>
</evidence>
<dbReference type="InterPro" id="IPR054827">
    <property type="entry name" value="thermosome_alpha"/>
</dbReference>
<dbReference type="SUPFAM" id="SSF54001">
    <property type="entry name" value="Cysteine proteinases"/>
    <property type="match status" value="1"/>
</dbReference>
<evidence type="ECO:0000256" key="6">
    <source>
        <dbReference type="ARBA" id="ARBA00022490"/>
    </source>
</evidence>
<feature type="disulfide bond" evidence="20">
    <location>
        <begin position="1067"/>
        <end position="1076"/>
    </location>
</feature>
<dbReference type="PRINTS" id="PR00304">
    <property type="entry name" value="TCOMPLEXTCP1"/>
</dbReference>
<evidence type="ECO:0000256" key="21">
    <source>
        <dbReference type="RuleBase" id="RU004187"/>
    </source>
</evidence>
<dbReference type="CDD" id="cd00054">
    <property type="entry name" value="EGF_CA"/>
    <property type="match status" value="10"/>
</dbReference>
<evidence type="ECO:0000256" key="2">
    <source>
        <dbReference type="ARBA" id="ARBA00004496"/>
    </source>
</evidence>
<evidence type="ECO:0000256" key="14">
    <source>
        <dbReference type="ARBA" id="ARBA00023136"/>
    </source>
</evidence>
<evidence type="ECO:0000256" key="17">
    <source>
        <dbReference type="ARBA" id="ARBA00023186"/>
    </source>
</evidence>
<dbReference type="GO" id="GO:0140662">
    <property type="term" value="F:ATP-dependent protein folding chaperone"/>
    <property type="evidence" value="ECO:0007669"/>
    <property type="project" value="InterPro"/>
</dbReference>
<dbReference type="FunFam" id="3.50.7.10:FF:000006">
    <property type="entry name" value="T-complex protein 1 subunit eta"/>
    <property type="match status" value="1"/>
</dbReference>
<dbReference type="SUPFAM" id="SSF54849">
    <property type="entry name" value="GroEL-intermediate domain like"/>
    <property type="match status" value="1"/>
</dbReference>
<dbReference type="SMART" id="SM00645">
    <property type="entry name" value="Pept_C1"/>
    <property type="match status" value="1"/>
</dbReference>
<dbReference type="InterPro" id="IPR027413">
    <property type="entry name" value="GROEL-like_equatorial_sf"/>
</dbReference>
<evidence type="ECO:0000256" key="8">
    <source>
        <dbReference type="ARBA" id="ARBA00022692"/>
    </source>
</evidence>
<keyword evidence="11 21" id="KW-0547">Nucleotide-binding</keyword>
<dbReference type="Gene3D" id="2.10.25.10">
    <property type="entry name" value="Laminin"/>
    <property type="match status" value="11"/>
</dbReference>
<dbReference type="CDD" id="cd03340">
    <property type="entry name" value="TCP1_eta"/>
    <property type="match status" value="1"/>
</dbReference>
<dbReference type="Pfam" id="PF12661">
    <property type="entry name" value="hEGF"/>
    <property type="match status" value="1"/>
</dbReference>
<dbReference type="Gene3D" id="3.90.70.10">
    <property type="entry name" value="Cysteine proteinases"/>
    <property type="match status" value="1"/>
</dbReference>
<dbReference type="GO" id="GO:0006508">
    <property type="term" value="P:proteolysis"/>
    <property type="evidence" value="ECO:0007669"/>
    <property type="project" value="InterPro"/>
</dbReference>
<feature type="disulfide bond" evidence="20">
    <location>
        <begin position="1030"/>
        <end position="1039"/>
    </location>
</feature>
<dbReference type="SUPFAM" id="SSF48592">
    <property type="entry name" value="GroEL equatorial domain-like"/>
    <property type="match status" value="1"/>
</dbReference>
<keyword evidence="25" id="KW-1185">Reference proteome</keyword>
<evidence type="ECO:0000256" key="12">
    <source>
        <dbReference type="ARBA" id="ARBA00022840"/>
    </source>
</evidence>
<dbReference type="FunFam" id="2.10.25.10:FF:000095">
    <property type="entry name" value="Notch, isoform B"/>
    <property type="match status" value="1"/>
</dbReference>
<dbReference type="Pfam" id="PF08246">
    <property type="entry name" value="Inhibitor_I29"/>
    <property type="match status" value="1"/>
</dbReference>
<dbReference type="InterPro" id="IPR056986">
    <property type="entry name" value="JAG1_1/2_dom"/>
</dbReference>
<feature type="region of interest" description="Disordered" evidence="22">
    <location>
        <begin position="2228"/>
        <end position="2249"/>
    </location>
</feature>
<dbReference type="PROSITE" id="PS00010">
    <property type="entry name" value="ASX_HYDROXYL"/>
    <property type="match status" value="7"/>
</dbReference>
<dbReference type="NCBIfam" id="TIGR02345">
    <property type="entry name" value="chap_CCT_eta"/>
    <property type="match status" value="1"/>
</dbReference>
<dbReference type="InterPro" id="IPR013032">
    <property type="entry name" value="EGF-like_CS"/>
</dbReference>
<dbReference type="GO" id="GO:0007219">
    <property type="term" value="P:Notch signaling pathway"/>
    <property type="evidence" value="ECO:0007669"/>
    <property type="project" value="InterPro"/>
</dbReference>
<evidence type="ECO:0000256" key="4">
    <source>
        <dbReference type="ARBA" id="ARBA00015836"/>
    </source>
</evidence>
<dbReference type="InterPro" id="IPR001774">
    <property type="entry name" value="DSL"/>
</dbReference>
<dbReference type="InterPro" id="IPR013201">
    <property type="entry name" value="Prot_inhib_I29"/>
</dbReference>
<dbReference type="CDD" id="cd02248">
    <property type="entry name" value="Peptidase_C1A"/>
    <property type="match status" value="1"/>
</dbReference>
<evidence type="ECO:0000256" key="20">
    <source>
        <dbReference type="PROSITE-ProRule" id="PRU00076"/>
    </source>
</evidence>
<comment type="caution">
    <text evidence="24">The sequence shown here is derived from an EMBL/GenBank/DDBJ whole genome shotgun (WGS) entry which is preliminary data.</text>
</comment>
<dbReference type="InterPro" id="IPR001881">
    <property type="entry name" value="EGF-like_Ca-bd_dom"/>
</dbReference>
<dbReference type="SMART" id="SM00181">
    <property type="entry name" value="EGF"/>
    <property type="match status" value="12"/>
</dbReference>
<dbReference type="InterPro" id="IPR002423">
    <property type="entry name" value="Cpn60/GroEL/TCP-1"/>
</dbReference>
<feature type="domain" description="EGF-like" evidence="23">
    <location>
        <begin position="965"/>
        <end position="1001"/>
    </location>
</feature>
<dbReference type="PROSITE" id="PS01187">
    <property type="entry name" value="EGF_CA"/>
    <property type="match status" value="2"/>
</dbReference>
<feature type="domain" description="EGF-like" evidence="23">
    <location>
        <begin position="1200"/>
        <end position="1237"/>
    </location>
</feature>
<feature type="domain" description="EGF-like" evidence="23">
    <location>
        <begin position="1042"/>
        <end position="1077"/>
    </location>
</feature>
<evidence type="ECO:0000256" key="3">
    <source>
        <dbReference type="ARBA" id="ARBA00008020"/>
    </source>
</evidence>
<dbReference type="Pfam" id="PF00008">
    <property type="entry name" value="EGF"/>
    <property type="match status" value="9"/>
</dbReference>
<dbReference type="InterPro" id="IPR002194">
    <property type="entry name" value="Chaperonin_TCP-1_CS"/>
</dbReference>
<feature type="disulfide bond" evidence="20">
    <location>
        <begin position="1265"/>
        <end position="1274"/>
    </location>
</feature>
<keyword evidence="16" id="KW-0325">Glycoprotein</keyword>
<feature type="compositionally biased region" description="Low complexity" evidence="22">
    <location>
        <begin position="1642"/>
        <end position="1664"/>
    </location>
</feature>
<feature type="disulfide bond" evidence="20">
    <location>
        <begin position="1227"/>
        <end position="1236"/>
    </location>
</feature>
<dbReference type="FunFam" id="2.10.25.10:FF:000148">
    <property type="entry name" value="Delta-like protein"/>
    <property type="match status" value="1"/>
</dbReference>
<dbReference type="NCBIfam" id="NF041083">
    <property type="entry name" value="thermosome_beta"/>
    <property type="match status" value="1"/>
</dbReference>
<comment type="caution">
    <text evidence="20">Lacks conserved residue(s) required for the propagation of feature annotation.</text>
</comment>
<keyword evidence="15 20" id="KW-1015">Disulfide bond</keyword>
<dbReference type="InterPro" id="IPR027409">
    <property type="entry name" value="GroEL-like_apical_dom_sf"/>
</dbReference>
<dbReference type="SMART" id="SM00179">
    <property type="entry name" value="EGF_CA"/>
    <property type="match status" value="10"/>
</dbReference>
<feature type="disulfide bond" evidence="20">
    <location>
        <begin position="991"/>
        <end position="1000"/>
    </location>
</feature>
<feature type="disulfide bond" evidence="20">
    <location>
        <begin position="1143"/>
        <end position="1152"/>
    </location>
</feature>
<feature type="disulfide bond" evidence="20">
    <location>
        <begin position="1303"/>
        <end position="1312"/>
    </location>
</feature>
<feature type="disulfide bond" evidence="20">
    <location>
        <begin position="953"/>
        <end position="962"/>
    </location>
</feature>
<evidence type="ECO:0000313" key="25">
    <source>
        <dbReference type="Proteomes" id="UP001367676"/>
    </source>
</evidence>
<dbReference type="Proteomes" id="UP001367676">
    <property type="component" value="Unassembled WGS sequence"/>
</dbReference>
<dbReference type="SMART" id="SM00848">
    <property type="entry name" value="Inhibitor_I29"/>
    <property type="match status" value="1"/>
</dbReference>
<feature type="domain" description="EGF-like" evidence="23">
    <location>
        <begin position="1117"/>
        <end position="1153"/>
    </location>
</feature>
<keyword evidence="12 21" id="KW-0067">ATP-binding</keyword>
<dbReference type="PROSITE" id="PS00751">
    <property type="entry name" value="TCP1_2"/>
    <property type="match status" value="1"/>
</dbReference>
<reference evidence="24 25" key="1">
    <citation type="submission" date="2024-03" db="EMBL/GenBank/DDBJ databases">
        <title>Adaptation during the transition from Ophiocordyceps entomopathogen to insect associate is accompanied by gene loss and intensified selection.</title>
        <authorList>
            <person name="Ward C.M."/>
            <person name="Onetto C.A."/>
            <person name="Borneman A.R."/>
        </authorList>
    </citation>
    <scope>NUCLEOTIDE SEQUENCE [LARGE SCALE GENOMIC DNA]</scope>
    <source>
        <strain evidence="24">AWRI1</strain>
        <tissue evidence="24">Single Adult Female</tissue>
    </source>
</reference>
<comment type="similarity">
    <text evidence="3 21">Belongs to the TCP-1 chaperonin family.</text>
</comment>
<keyword evidence="10" id="KW-0677">Repeat</keyword>
<feature type="disulfide bond" evidence="20">
    <location>
        <begin position="915"/>
        <end position="924"/>
    </location>
</feature>
<dbReference type="GO" id="GO:0005886">
    <property type="term" value="C:plasma membrane"/>
    <property type="evidence" value="ECO:0007669"/>
    <property type="project" value="UniProtKB-ARBA"/>
</dbReference>
<dbReference type="PROSITE" id="PS01186">
    <property type="entry name" value="EGF_2"/>
    <property type="match status" value="7"/>
</dbReference>
<evidence type="ECO:0000256" key="11">
    <source>
        <dbReference type="ARBA" id="ARBA00022741"/>
    </source>
</evidence>
<evidence type="ECO:0000256" key="9">
    <source>
        <dbReference type="ARBA" id="ARBA00022729"/>
    </source>
</evidence>
<dbReference type="GO" id="GO:0005524">
    <property type="term" value="F:ATP binding"/>
    <property type="evidence" value="ECO:0007669"/>
    <property type="project" value="UniProtKB-KW"/>
</dbReference>
<sequence length="2249" mass="250156">MTTYSKSYPDHEIDYRYKIFRANLKKIDSLNIYEQGDAVYGVTQYADLTKSEFKKYHLGLNYDPARLNKSSLESQQSSRTEVPLSDLPDEFDWRSHNVVTSVKNQGMCGSCWAFSITGNVEGQYALKHGKLLSFSEQELVDCDKKDHGCEGGYMTDGYSFIETLGGLETESDYPYEGRDDSCKFSKSKVKVVVVNYVNISNDENVMAEWLFKNGPISIAINANAMQFYFGGVSHPFKFLCSPDDLNHGVLLVGYGLHRSFYKWRGQVGSDIIGEFKYDGFPNFGLNIYDETQVIRCLVLNPVKNVEKLLKFYGHIVVVKDPELVVEMLRSKTGGAADNWEQKFVPLKVSSVLLTLDSKIKYKSLTSIVDGNLDISFLQILHHNDFVKRNAAVYLPEGARLTTISHSSVVLPPERWYSVSDSKLKYLKFASVVGVIREVRYFDSFKSQNCSWCSYGNEIFEATLEEPPDSETNVEINSNNEWIDTFTVPSHADENANLHFPNVSFKVPNDQQIEGFGIKGGKMCVQITLQSELSTDMVSIYLKRWRLQQYPAGLVNGVTVCVTDVNIKKSKHEKTYFISTPFTRIVYLDTDHNERVFVHNLSGSEMSTLCMKNENVQKYLGLPGRLWQLFCKLSVEHEFCYLFKKEDDFEEGECYGTFELQILEIENMRGEVSGGDCCGGTPRIRVSIGDREENESTSSCLVPCRTFFKACLKGYQSNMFAVSDSCSYGNASSPVLGGNSFTLADPDRANGKLVIRFKFSWTRAFTLLLEALDLNNYTSPGNAKLIEKATYSGIILPSGEWHTLSHHGLTAKITYRIRVLCDKHYYNSTCMKFCRPRDDKFGHFTCRPGWKGEFCDECQPYPDCKHGYCHLPYECICDTNWGGILCDKDLNYCGNRPCLNGGTCSNTAPDQYLCACPEGFSGTNCEIVVNPCVTAPCANGGTCLEASGHFRCVCASGWTGSTCASNVDECASSPCLNGGTCVDEVDNYRCLCSTSWQGDQCQFDTNECETTKPCVNAISCENLEGDYRCECQKGWSGENCDRNINDCLGQCLHGATCIDLVNDYYCACSPGFDGKDCQIDVNECVPNPCKNGGECVDLTNRFRCICPVGFAGDLCEVDYDHCKSNPCHNDAQCLNMADDYYCHCAENWQDKNCSTPKIKCTVPPCDIEDNCLMVMPADLINMNSLNDTLLRVSSTYSLHSNAGGLSAAICNNHGRCTMRSDGDFKCLCDAGYTGRYCQDRRNECEPDLCENNGTCVNYNGDFICKCRDGWKGRTCNLRNSHCDRNTCRNGGTCIDLSDRFFCQCAELWEGITCQLASDEQALLILVLCTFSQICVPTNRERCLSPPCSEWGECRDLLNGNRVGGVPSMLPTVTSCRPNQAVLSDFCIRLSLYVDVAKMRPSVNTEDLCNEIRRLISIHEAAKNSRFEIVAQCEMKQLYNDTVEITVACSDSEPINCADALKNDIKFIGEVIGRKQVTSFSLLNAVVEVKLETALAAENEQEYNAKYLIGLCLLTATLSPVLLLVVIYCYRNARTSKCHWWWWNDNVCAPFEEEKSNNIAQNEENFRRFSNALKENVICPQVESGINEVSCGVTRVNVVRPISRVSSAEMLEMMNDSGTECSEQSAKLSPKTLLSKTQNSTFQKNSKATSCSSTSNSSGGECSPSTSPCASSITNEQCHSNIKSLNVTVVPTIMQRSMNAASHAQHNCSSSTSAQPQILLLKEGTEDSQGKPQLISNINACQSVAEAVRTTLGPRGMDKLIVDRNGRTTISNDGATIMKLLEIVHPAAKTLVDIAKSQDAEVGDGTTSVVLLANEFLKQEKQYVDEGVHPRYIIKAIRKAVEIVGRRIDELAPKIEKNRSLLEKCAVTALSSKLIHQQKDFFAKMVVDAVLMLDDLLPLNMIGIKQVQGGALEDSVLVDGVSFKKTFSYAGFEMQPKRYENPKIALLNVELELKAERDNAEIRVESAKEYQKIVDAEWQILYNKLDVIHKSGAQVVLSKLPIGDVATQYFADRDMFCAGRVPDEDLTRTLKACGGAVLTTVHDLNDSVLGRCSVFEEKQVGCERFNFFHGCPNAKTCTIILRGGAEQFLEETERSLHDAIMIVRRMIKNDSIVAGGGAIEMQLSKTLRDYSRTVAGKEQLLIGAIAKALEIIPRQLCDNAGFDATNILNKLRQKHAMGECWYGVDITKEDISDNFDKCVWEPAIVKKNALIAACEAACLVLSVDETIKNPKSAKSDGGAPNMMGRGRGRPM</sequence>
<dbReference type="InterPro" id="IPR017998">
    <property type="entry name" value="Chaperone_TCP-1"/>
</dbReference>
<keyword evidence="9" id="KW-0732">Signal</keyword>
<evidence type="ECO:0000256" key="10">
    <source>
        <dbReference type="ARBA" id="ARBA00022737"/>
    </source>
</evidence>
<dbReference type="GO" id="GO:0051082">
    <property type="term" value="F:unfolded protein binding"/>
    <property type="evidence" value="ECO:0007669"/>
    <property type="project" value="InterPro"/>
</dbReference>
<feature type="domain" description="EGF-like" evidence="23">
    <location>
        <begin position="1003"/>
        <end position="1040"/>
    </location>
</feature>
<name>A0AAN9TIT3_9HEMI</name>
<dbReference type="Gene3D" id="1.10.560.10">
    <property type="entry name" value="GroEL-like equatorial domain"/>
    <property type="match status" value="1"/>
</dbReference>
<dbReference type="InterPro" id="IPR009030">
    <property type="entry name" value="Growth_fac_rcpt_cys_sf"/>
</dbReference>
<dbReference type="FunFam" id="1.10.560.10:FF:000017">
    <property type="entry name" value="T-complex protein 1 subunit eta"/>
    <property type="match status" value="1"/>
</dbReference>
<feature type="disulfide bond" evidence="20">
    <location>
        <begin position="1046"/>
        <end position="1056"/>
    </location>
</feature>
<dbReference type="PROSITE" id="PS50026">
    <property type="entry name" value="EGF_3"/>
    <property type="match status" value="10"/>
</dbReference>
<dbReference type="InterPro" id="IPR000152">
    <property type="entry name" value="EGF-type_Asp/Asn_hydroxyl_site"/>
</dbReference>
<keyword evidence="14" id="KW-0472">Membrane</keyword>
<dbReference type="Pfam" id="PF00118">
    <property type="entry name" value="Cpn60_TCP1"/>
    <property type="match status" value="1"/>
</dbReference>
<dbReference type="Pfam" id="PF21700">
    <property type="entry name" value="EGF_DL_JAG"/>
    <property type="match status" value="1"/>
</dbReference>
<comment type="catalytic activity">
    <reaction evidence="19">
        <text>ATP + H2O = ADP + phosphate + H(+)</text>
        <dbReference type="Rhea" id="RHEA:13065"/>
        <dbReference type="ChEBI" id="CHEBI:15377"/>
        <dbReference type="ChEBI" id="CHEBI:15378"/>
        <dbReference type="ChEBI" id="CHEBI:30616"/>
        <dbReference type="ChEBI" id="CHEBI:43474"/>
        <dbReference type="ChEBI" id="CHEBI:456216"/>
    </reaction>
</comment>
<dbReference type="Pfam" id="PF23575">
    <property type="entry name" value="JAG1"/>
    <property type="match status" value="1"/>
</dbReference>
<keyword evidence="13" id="KW-1133">Transmembrane helix</keyword>
<dbReference type="SUPFAM" id="SSF57196">
    <property type="entry name" value="EGF/Laminin"/>
    <property type="match status" value="7"/>
</dbReference>
<accession>A0AAN9TIT3</accession>
<feature type="region of interest" description="Disordered" evidence="22">
    <location>
        <begin position="1635"/>
        <end position="1664"/>
    </location>
</feature>
<dbReference type="Pfam" id="PF07657">
    <property type="entry name" value="MNNL"/>
    <property type="match status" value="1"/>
</dbReference>
<evidence type="ECO:0000256" key="13">
    <source>
        <dbReference type="ARBA" id="ARBA00022989"/>
    </source>
</evidence>
<feature type="domain" description="EGF-like" evidence="23">
    <location>
        <begin position="1239"/>
        <end position="1275"/>
    </location>
</feature>
<dbReference type="GO" id="GO:0016887">
    <property type="term" value="F:ATP hydrolysis activity"/>
    <property type="evidence" value="ECO:0007669"/>
    <property type="project" value="InterPro"/>
</dbReference>
<protein>
    <recommendedName>
        <fullName evidence="4">T-complex protein 1 subunit eta</fullName>
    </recommendedName>
    <alternativeName>
        <fullName evidence="18">CCT-eta</fullName>
    </alternativeName>
</protein>
<comment type="subcellular location">
    <subcellularLocation>
        <location evidence="2">Cytoplasm</location>
    </subcellularLocation>
    <subcellularLocation>
        <location evidence="1">Membrane</location>
        <topology evidence="1">Single-pass type I membrane protein</topology>
    </subcellularLocation>
</comment>
<dbReference type="Gene3D" id="2.60.40.3510">
    <property type="match status" value="1"/>
</dbReference>
<evidence type="ECO:0000256" key="5">
    <source>
        <dbReference type="ARBA" id="ARBA00022473"/>
    </source>
</evidence>
<keyword evidence="6" id="KW-0963">Cytoplasm</keyword>
<dbReference type="GO" id="GO:0008234">
    <property type="term" value="F:cysteine-type peptidase activity"/>
    <property type="evidence" value="ECO:0007669"/>
    <property type="project" value="InterPro"/>
</dbReference>
<dbReference type="GO" id="GO:0003008">
    <property type="term" value="P:system process"/>
    <property type="evidence" value="ECO:0007669"/>
    <property type="project" value="UniProtKB-ARBA"/>
</dbReference>
<keyword evidence="17 21" id="KW-0143">Chaperone</keyword>
<dbReference type="InterPro" id="IPR011651">
    <property type="entry name" value="Notch_ligand_N"/>
</dbReference>
<dbReference type="EMBL" id="JBBCAQ010000018">
    <property type="protein sequence ID" value="KAK7595429.1"/>
    <property type="molecule type" value="Genomic_DNA"/>
</dbReference>
<dbReference type="Gene3D" id="3.50.7.10">
    <property type="entry name" value="GroEL"/>
    <property type="match status" value="1"/>
</dbReference>
<keyword evidence="5" id="KW-0217">Developmental protein</keyword>
<dbReference type="SUPFAM" id="SSF57184">
    <property type="entry name" value="Growth factor receptor domain"/>
    <property type="match status" value="1"/>
</dbReference>
<evidence type="ECO:0000313" key="24">
    <source>
        <dbReference type="EMBL" id="KAK7595429.1"/>
    </source>
</evidence>
<dbReference type="InterPro" id="IPR000742">
    <property type="entry name" value="EGF"/>
</dbReference>
<dbReference type="SUPFAM" id="SSF52029">
    <property type="entry name" value="GroEL apical domain-like"/>
    <property type="match status" value="1"/>
</dbReference>
<dbReference type="SMART" id="SM00051">
    <property type="entry name" value="DSL"/>
    <property type="match status" value="1"/>
</dbReference>
<dbReference type="PROSITE" id="PS00750">
    <property type="entry name" value="TCP1_1"/>
    <property type="match status" value="1"/>
</dbReference>
<feature type="domain" description="EGF-like" evidence="23">
    <location>
        <begin position="927"/>
        <end position="963"/>
    </location>
</feature>
<dbReference type="PANTHER" id="PTHR11353">
    <property type="entry name" value="CHAPERONIN"/>
    <property type="match status" value="1"/>
</dbReference>
<keyword evidence="7 20" id="KW-0245">EGF-like domain</keyword>
<dbReference type="InterPro" id="IPR053374">
    <property type="entry name" value="TCP-1_chaperonin"/>
</dbReference>
<evidence type="ECO:0000256" key="15">
    <source>
        <dbReference type="ARBA" id="ARBA00023157"/>
    </source>
</evidence>
<keyword evidence="8" id="KW-0812">Transmembrane</keyword>
<feature type="domain" description="EGF-like" evidence="23">
    <location>
        <begin position="888"/>
        <end position="925"/>
    </location>
</feature>
<dbReference type="InterPro" id="IPR025660">
    <property type="entry name" value="Pept_his_AS"/>
</dbReference>
<dbReference type="GO" id="GO:0005509">
    <property type="term" value="F:calcium ion binding"/>
    <property type="evidence" value="ECO:0007669"/>
    <property type="project" value="InterPro"/>
</dbReference>
<dbReference type="PROSITE" id="PS00022">
    <property type="entry name" value="EGF_1"/>
    <property type="match status" value="9"/>
</dbReference>
<evidence type="ECO:0000256" key="1">
    <source>
        <dbReference type="ARBA" id="ARBA00004479"/>
    </source>
</evidence>
<dbReference type="InterPro" id="IPR000668">
    <property type="entry name" value="Peptidase_C1A_C"/>
</dbReference>
<gene>
    <name evidence="24" type="ORF">V9T40_013254</name>
</gene>
<evidence type="ECO:0000256" key="19">
    <source>
        <dbReference type="ARBA" id="ARBA00049360"/>
    </source>
</evidence>
<evidence type="ECO:0000256" key="16">
    <source>
        <dbReference type="ARBA" id="ARBA00023180"/>
    </source>
</evidence>
<dbReference type="GO" id="GO:0005832">
    <property type="term" value="C:chaperonin-containing T-complex"/>
    <property type="evidence" value="ECO:0007669"/>
    <property type="project" value="UniProtKB-ARBA"/>
</dbReference>
<dbReference type="InterPro" id="IPR027410">
    <property type="entry name" value="TCP-1-like_intermed_sf"/>
</dbReference>
<evidence type="ECO:0000256" key="7">
    <source>
        <dbReference type="ARBA" id="ARBA00022536"/>
    </source>
</evidence>
<dbReference type="FunFam" id="2.10.25.10:FF:000472">
    <property type="entry name" value="Uncharacterized protein, isoform A"/>
    <property type="match status" value="1"/>
</dbReference>
<dbReference type="InterPro" id="IPR038765">
    <property type="entry name" value="Papain-like_cys_pep_sf"/>
</dbReference>
<organism evidence="24 25">
    <name type="scientific">Parthenolecanium corni</name>
    <dbReference type="NCBI Taxonomy" id="536013"/>
    <lineage>
        <taxon>Eukaryota</taxon>
        <taxon>Metazoa</taxon>
        <taxon>Ecdysozoa</taxon>
        <taxon>Arthropoda</taxon>
        <taxon>Hexapoda</taxon>
        <taxon>Insecta</taxon>
        <taxon>Pterygota</taxon>
        <taxon>Neoptera</taxon>
        <taxon>Paraneoptera</taxon>
        <taxon>Hemiptera</taxon>
        <taxon>Sternorrhyncha</taxon>
        <taxon>Coccoidea</taxon>
        <taxon>Coccidae</taxon>
        <taxon>Parthenolecanium</taxon>
    </lineage>
</organism>
<evidence type="ECO:0000259" key="23">
    <source>
        <dbReference type="PROSITE" id="PS50026"/>
    </source>
</evidence>
<dbReference type="Pfam" id="PF00112">
    <property type="entry name" value="Peptidase_C1"/>
    <property type="match status" value="1"/>
</dbReference>
<dbReference type="FunFam" id="2.10.25.10:FF:000321">
    <property type="entry name" value="Protein delta homolog 1"/>
    <property type="match status" value="1"/>
</dbReference>
<dbReference type="FunFam" id="3.30.260.10:FF:000022">
    <property type="entry name" value="T-complex protein 1 subunit eta"/>
    <property type="match status" value="1"/>
</dbReference>
<dbReference type="Pfam" id="PF01414">
    <property type="entry name" value="DSL"/>
    <property type="match status" value="1"/>
</dbReference>
<dbReference type="InterPro" id="IPR012720">
    <property type="entry name" value="Chap_CCT_eta"/>
</dbReference>
<dbReference type="FunFam" id="2.10.25.10:FF:000117">
    <property type="entry name" value="Delta-like protein"/>
    <property type="match status" value="1"/>
</dbReference>
<dbReference type="PROSITE" id="PS00995">
    <property type="entry name" value="TCP1_3"/>
    <property type="match status" value="1"/>
</dbReference>
<dbReference type="FunFam" id="2.10.25.10:FF:000173">
    <property type="entry name" value="Neurogenic locus notch protein 2"/>
    <property type="match status" value="1"/>
</dbReference>
<feature type="domain" description="EGF-like" evidence="23">
    <location>
        <begin position="1079"/>
        <end position="1115"/>
    </location>
</feature>
<proteinExistence type="inferred from homology"/>
<dbReference type="InterPro" id="IPR039417">
    <property type="entry name" value="Peptidase_C1A_papain-like"/>
</dbReference>